<dbReference type="GO" id="GO:0006313">
    <property type="term" value="P:DNA transposition"/>
    <property type="evidence" value="ECO:0007669"/>
    <property type="project" value="UniProtKB-UniRule"/>
</dbReference>
<comment type="similarity">
    <text evidence="2 6">Belongs to the transposase mutator family.</text>
</comment>
<dbReference type="Pfam" id="PF00872">
    <property type="entry name" value="Transposase_mut"/>
    <property type="match status" value="1"/>
</dbReference>
<gene>
    <name evidence="7" type="ORF">COV74_01105</name>
</gene>
<dbReference type="GO" id="GO:0004803">
    <property type="term" value="F:transposase activity"/>
    <property type="evidence" value="ECO:0007669"/>
    <property type="project" value="UniProtKB-UniRule"/>
</dbReference>
<evidence type="ECO:0000256" key="3">
    <source>
        <dbReference type="ARBA" id="ARBA00022578"/>
    </source>
</evidence>
<evidence type="ECO:0000256" key="5">
    <source>
        <dbReference type="ARBA" id="ARBA00023172"/>
    </source>
</evidence>
<dbReference type="PANTHER" id="PTHR33217">
    <property type="entry name" value="TRANSPOSASE FOR INSERTION SEQUENCE ELEMENT IS1081"/>
    <property type="match status" value="1"/>
</dbReference>
<protein>
    <recommendedName>
        <fullName evidence="6">Mutator family transposase</fullName>
    </recommendedName>
</protein>
<comment type="caution">
    <text evidence="7">The sequence shown here is derived from an EMBL/GenBank/DDBJ whole genome shotgun (WGS) entry which is preliminary data.</text>
</comment>
<evidence type="ECO:0000313" key="7">
    <source>
        <dbReference type="EMBL" id="PIQ87350.1"/>
    </source>
</evidence>
<keyword evidence="3 6" id="KW-0815">Transposition</keyword>
<dbReference type="AlphaFoldDB" id="A0A2H0LSE0"/>
<accession>A0A2H0LSE0</accession>
<keyword evidence="4 6" id="KW-0238">DNA-binding</keyword>
<dbReference type="PANTHER" id="PTHR33217:SF7">
    <property type="entry name" value="TRANSPOSASE FOR INSERTION SEQUENCE ELEMENT IS1081"/>
    <property type="match status" value="1"/>
</dbReference>
<evidence type="ECO:0000256" key="2">
    <source>
        <dbReference type="ARBA" id="ARBA00010961"/>
    </source>
</evidence>
<name>A0A2H0LSE0_9BACT</name>
<dbReference type="Proteomes" id="UP000230859">
    <property type="component" value="Unassembled WGS sequence"/>
</dbReference>
<dbReference type="EMBL" id="PCVY01000014">
    <property type="protein sequence ID" value="PIQ87350.1"/>
    <property type="molecule type" value="Genomic_DNA"/>
</dbReference>
<evidence type="ECO:0000313" key="8">
    <source>
        <dbReference type="Proteomes" id="UP000230859"/>
    </source>
</evidence>
<sequence>METIVRQRRKKSKVKIITRKAMESMPEGAKTIEGKVELIQMLIPLGLEAVNRQLQEEVQVLAGERYQHEGGPSRWGKQAGSIYLGDEKFRIEVPRVRDAERNTELGLESYSRLQRPRELDEGVMKKVLLGLSCGRYEETARSIPEAFGISGSTISRRAIRASARKLGHLMSRPLNQDDFAALFIDGKSFSEDGIILVVGVTIEGRKKILGFVQAASEKESVIREFFERLAERGLDYREGLLCIVDGAKGLIKAIRNVFNGYVLIQRCQWHKRENVVGYLPRGEQTKFRRKLQEAYEKPTYTEAKEALGKIQKELALLNRSAAASLEEGFEETLTLHRLGLFEKLGRSFKTTNVIESIQARLGQYTDKVDYWRNSDQKQRWVAAALLDLELRLNKVNGMKYLPQLRQSIQRELGIQKQEKIAA</sequence>
<organism evidence="7 8">
    <name type="scientific">Candidatus Abzuiibacterium crystallinum</name>
    <dbReference type="NCBI Taxonomy" id="1974748"/>
    <lineage>
        <taxon>Bacteria</taxon>
        <taxon>Pseudomonadati</taxon>
        <taxon>Candidatus Omnitrophota</taxon>
        <taxon>Candidatus Abzuiibacterium</taxon>
    </lineage>
</organism>
<evidence type="ECO:0000256" key="4">
    <source>
        <dbReference type="ARBA" id="ARBA00023125"/>
    </source>
</evidence>
<evidence type="ECO:0000256" key="1">
    <source>
        <dbReference type="ARBA" id="ARBA00002190"/>
    </source>
</evidence>
<comment type="function">
    <text evidence="1 6">Required for the transposition of the insertion element.</text>
</comment>
<dbReference type="InterPro" id="IPR001207">
    <property type="entry name" value="Transposase_mutator"/>
</dbReference>
<reference evidence="7 8" key="1">
    <citation type="submission" date="2017-09" db="EMBL/GenBank/DDBJ databases">
        <title>Depth-based differentiation of microbial function through sediment-hosted aquifers and enrichment of novel symbionts in the deep terrestrial subsurface.</title>
        <authorList>
            <person name="Probst A.J."/>
            <person name="Ladd B."/>
            <person name="Jarett J.K."/>
            <person name="Geller-Mcgrath D.E."/>
            <person name="Sieber C.M."/>
            <person name="Emerson J.B."/>
            <person name="Anantharaman K."/>
            <person name="Thomas B.C."/>
            <person name="Malmstrom R."/>
            <person name="Stieglmeier M."/>
            <person name="Klingl A."/>
            <person name="Woyke T."/>
            <person name="Ryan C.M."/>
            <person name="Banfield J.F."/>
        </authorList>
    </citation>
    <scope>NUCLEOTIDE SEQUENCE [LARGE SCALE GENOMIC DNA]</scope>
    <source>
        <strain evidence="7">CG11_big_fil_rev_8_21_14_0_20_45_26</strain>
    </source>
</reference>
<evidence type="ECO:0000256" key="6">
    <source>
        <dbReference type="RuleBase" id="RU365089"/>
    </source>
</evidence>
<dbReference type="GO" id="GO:0003677">
    <property type="term" value="F:DNA binding"/>
    <property type="evidence" value="ECO:0007669"/>
    <property type="project" value="UniProtKB-UniRule"/>
</dbReference>
<keyword evidence="5 6" id="KW-0233">DNA recombination</keyword>
<proteinExistence type="inferred from homology"/>
<keyword evidence="6" id="KW-0814">Transposable element</keyword>